<reference evidence="6 7" key="1">
    <citation type="submission" date="2023-12" db="EMBL/GenBank/DDBJ databases">
        <title>the genome sequence of Hyalangium sp. s54d21.</title>
        <authorList>
            <person name="Zhang X."/>
        </authorList>
    </citation>
    <scope>NUCLEOTIDE SEQUENCE [LARGE SCALE GENOMIC DNA]</scope>
    <source>
        <strain evidence="7">s54d21</strain>
    </source>
</reference>
<dbReference type="Gene3D" id="3.30.200.20">
    <property type="entry name" value="Phosphorylase Kinase, domain 1"/>
    <property type="match status" value="1"/>
</dbReference>
<dbReference type="SUPFAM" id="SSF56112">
    <property type="entry name" value="Protein kinase-like (PK-like)"/>
    <property type="match status" value="1"/>
</dbReference>
<dbReference type="Proteomes" id="UP001291309">
    <property type="component" value="Unassembled WGS sequence"/>
</dbReference>
<dbReference type="PROSITE" id="PS50011">
    <property type="entry name" value="PROTEIN_KINASE_DOM"/>
    <property type="match status" value="1"/>
</dbReference>
<keyword evidence="7" id="KW-1185">Reference proteome</keyword>
<accession>A0ABU5H7U8</accession>
<dbReference type="CDD" id="cd14014">
    <property type="entry name" value="STKc_PknB_like"/>
    <property type="match status" value="1"/>
</dbReference>
<evidence type="ECO:0000313" key="7">
    <source>
        <dbReference type="Proteomes" id="UP001291309"/>
    </source>
</evidence>
<keyword evidence="3 6" id="KW-0418">Kinase</keyword>
<dbReference type="Gene3D" id="1.10.510.10">
    <property type="entry name" value="Transferase(Phosphotransferase) domain 1"/>
    <property type="match status" value="1"/>
</dbReference>
<protein>
    <submittedName>
        <fullName evidence="6">Serine/threonine-protein kinase</fullName>
        <ecNumber evidence="6">2.7.11.1</ecNumber>
    </submittedName>
</protein>
<gene>
    <name evidence="6" type="ORF">SYV04_24290</name>
</gene>
<name>A0ABU5H7U8_9BACT</name>
<dbReference type="Pfam" id="PF00069">
    <property type="entry name" value="Pkinase"/>
    <property type="match status" value="1"/>
</dbReference>
<dbReference type="GO" id="GO:0004674">
    <property type="term" value="F:protein serine/threonine kinase activity"/>
    <property type="evidence" value="ECO:0007669"/>
    <property type="project" value="UniProtKB-EC"/>
</dbReference>
<comment type="caution">
    <text evidence="6">The sequence shown here is derived from an EMBL/GenBank/DDBJ whole genome shotgun (WGS) entry which is preliminary data.</text>
</comment>
<organism evidence="6 7">
    <name type="scientific">Hyalangium rubrum</name>
    <dbReference type="NCBI Taxonomy" id="3103134"/>
    <lineage>
        <taxon>Bacteria</taxon>
        <taxon>Pseudomonadati</taxon>
        <taxon>Myxococcota</taxon>
        <taxon>Myxococcia</taxon>
        <taxon>Myxococcales</taxon>
        <taxon>Cystobacterineae</taxon>
        <taxon>Archangiaceae</taxon>
        <taxon>Hyalangium</taxon>
    </lineage>
</organism>
<dbReference type="PANTHER" id="PTHR43289">
    <property type="entry name" value="MITOGEN-ACTIVATED PROTEIN KINASE KINASE KINASE 20-RELATED"/>
    <property type="match status" value="1"/>
</dbReference>
<dbReference type="RefSeq" id="WP_321548256.1">
    <property type="nucleotide sequence ID" value="NZ_JAXIVS010000008.1"/>
</dbReference>
<keyword evidence="2" id="KW-0547">Nucleotide-binding</keyword>
<evidence type="ECO:0000256" key="1">
    <source>
        <dbReference type="ARBA" id="ARBA00022679"/>
    </source>
</evidence>
<sequence length="318" mass="35484">MTSHVGKYQLIRQLAGGIVEDYLAKGADPRGFEKTLVLECLRPDMAENSEFVEMFLDEVRSAAQLTHPHIAQVFDFGEADGTYFLAREYIDGPSLSRLIRHAAAQRMTLPATLCARIISQACEGLAFAHDLTDPRTNQPLRLIHGCIRPDNILLSRQGMAKVVDFGTDRIRSRAPRSCYAYTPTEGEFAYSSFDELRSREGLDRRADVYSLGVVLYELLTARRPFESKSAWSLAQVILSEPMVPAERHRPDLPGALRAILVRALAKDRDQRYPDCHAFQADLEAFILSEGEPVTPQQVAQLIQQVTASDDPTVIAPGR</sequence>
<evidence type="ECO:0000259" key="5">
    <source>
        <dbReference type="PROSITE" id="PS50011"/>
    </source>
</evidence>
<keyword evidence="1 6" id="KW-0808">Transferase</keyword>
<dbReference type="EMBL" id="JAXIVS010000008">
    <property type="protein sequence ID" value="MDY7229535.1"/>
    <property type="molecule type" value="Genomic_DNA"/>
</dbReference>
<dbReference type="EC" id="2.7.11.1" evidence="6"/>
<evidence type="ECO:0000256" key="2">
    <source>
        <dbReference type="ARBA" id="ARBA00022741"/>
    </source>
</evidence>
<evidence type="ECO:0000313" key="6">
    <source>
        <dbReference type="EMBL" id="MDY7229535.1"/>
    </source>
</evidence>
<dbReference type="PANTHER" id="PTHR43289:SF6">
    <property type="entry name" value="SERINE_THREONINE-PROTEIN KINASE NEKL-3"/>
    <property type="match status" value="1"/>
</dbReference>
<evidence type="ECO:0000256" key="3">
    <source>
        <dbReference type="ARBA" id="ARBA00022777"/>
    </source>
</evidence>
<proteinExistence type="predicted"/>
<evidence type="ECO:0000256" key="4">
    <source>
        <dbReference type="ARBA" id="ARBA00022840"/>
    </source>
</evidence>
<feature type="domain" description="Protein kinase" evidence="5">
    <location>
        <begin position="8"/>
        <end position="286"/>
    </location>
</feature>
<dbReference type="InterPro" id="IPR000719">
    <property type="entry name" value="Prot_kinase_dom"/>
</dbReference>
<dbReference type="InterPro" id="IPR011009">
    <property type="entry name" value="Kinase-like_dom_sf"/>
</dbReference>
<keyword evidence="4" id="KW-0067">ATP-binding</keyword>